<dbReference type="InterPro" id="IPR001387">
    <property type="entry name" value="Cro/C1-type_HTH"/>
</dbReference>
<dbReference type="EMBL" id="JBHRYR010000004">
    <property type="protein sequence ID" value="MFC3853979.1"/>
    <property type="molecule type" value="Genomic_DNA"/>
</dbReference>
<accession>A0ABV7ZZH8</accession>
<proteinExistence type="predicted"/>
<organism evidence="2 3">
    <name type="scientific">Saccharospirillum mangrovi</name>
    <dbReference type="NCBI Taxonomy" id="2161747"/>
    <lineage>
        <taxon>Bacteria</taxon>
        <taxon>Pseudomonadati</taxon>
        <taxon>Pseudomonadota</taxon>
        <taxon>Gammaproteobacteria</taxon>
        <taxon>Oceanospirillales</taxon>
        <taxon>Saccharospirillaceae</taxon>
        <taxon>Saccharospirillum</taxon>
    </lineage>
</organism>
<gene>
    <name evidence="2" type="ORF">ACFOOG_14130</name>
</gene>
<dbReference type="SMART" id="SM00530">
    <property type="entry name" value="HTH_XRE"/>
    <property type="match status" value="1"/>
</dbReference>
<evidence type="ECO:0000313" key="3">
    <source>
        <dbReference type="Proteomes" id="UP001595617"/>
    </source>
</evidence>
<dbReference type="Proteomes" id="UP001595617">
    <property type="component" value="Unassembled WGS sequence"/>
</dbReference>
<dbReference type="PROSITE" id="PS50943">
    <property type="entry name" value="HTH_CROC1"/>
    <property type="match status" value="1"/>
</dbReference>
<reference evidence="3" key="1">
    <citation type="journal article" date="2019" name="Int. J. Syst. Evol. Microbiol.">
        <title>The Global Catalogue of Microorganisms (GCM) 10K type strain sequencing project: providing services to taxonomists for standard genome sequencing and annotation.</title>
        <authorList>
            <consortium name="The Broad Institute Genomics Platform"/>
            <consortium name="The Broad Institute Genome Sequencing Center for Infectious Disease"/>
            <person name="Wu L."/>
            <person name="Ma J."/>
        </authorList>
    </citation>
    <scope>NUCLEOTIDE SEQUENCE [LARGE SCALE GENOMIC DNA]</scope>
    <source>
        <strain evidence="3">IBRC 10765</strain>
    </source>
</reference>
<dbReference type="Gene3D" id="1.10.260.40">
    <property type="entry name" value="lambda repressor-like DNA-binding domains"/>
    <property type="match status" value="1"/>
</dbReference>
<dbReference type="CDD" id="cd00093">
    <property type="entry name" value="HTH_XRE"/>
    <property type="match status" value="1"/>
</dbReference>
<evidence type="ECO:0000259" key="1">
    <source>
        <dbReference type="PROSITE" id="PS50943"/>
    </source>
</evidence>
<evidence type="ECO:0000313" key="2">
    <source>
        <dbReference type="EMBL" id="MFC3853979.1"/>
    </source>
</evidence>
<sequence length="108" mass="11590">MQSSKRTKLEAAGWHIGSTDEFLGLTPEESAYIEMKLALSHALRERRLIKKLSQADVAKLVHSSQSRVAKMEAGEPSVSLDLIMKSLLALGATPNDLATAISGGATTR</sequence>
<dbReference type="RefSeq" id="WP_380697800.1">
    <property type="nucleotide sequence ID" value="NZ_JBHRYR010000004.1"/>
</dbReference>
<protein>
    <submittedName>
        <fullName evidence="2">Helix-turn-helix transcriptional regulator</fullName>
    </submittedName>
</protein>
<dbReference type="InterPro" id="IPR010982">
    <property type="entry name" value="Lambda_DNA-bd_dom_sf"/>
</dbReference>
<name>A0ABV7ZZH8_9GAMM</name>
<keyword evidence="3" id="KW-1185">Reference proteome</keyword>
<dbReference type="Pfam" id="PF01381">
    <property type="entry name" value="HTH_3"/>
    <property type="match status" value="1"/>
</dbReference>
<dbReference type="SUPFAM" id="SSF47413">
    <property type="entry name" value="lambda repressor-like DNA-binding domains"/>
    <property type="match status" value="1"/>
</dbReference>
<comment type="caution">
    <text evidence="2">The sequence shown here is derived from an EMBL/GenBank/DDBJ whole genome shotgun (WGS) entry which is preliminary data.</text>
</comment>
<feature type="domain" description="HTH cro/C1-type" evidence="1">
    <location>
        <begin position="43"/>
        <end position="97"/>
    </location>
</feature>